<comment type="caution">
    <text evidence="11">The sequence shown here is derived from an EMBL/GenBank/DDBJ whole genome shotgun (WGS) entry which is preliminary data.</text>
</comment>
<dbReference type="InterPro" id="IPR045149">
    <property type="entry name" value="OS-9-like"/>
</dbReference>
<name>A0A8H7F6I8_AGABI</name>
<dbReference type="Gene3D" id="2.70.130.10">
    <property type="entry name" value="Mannose-6-phosphate receptor binding domain"/>
    <property type="match status" value="1"/>
</dbReference>
<evidence type="ECO:0000256" key="4">
    <source>
        <dbReference type="ARBA" id="ARBA00022729"/>
    </source>
</evidence>
<evidence type="ECO:0000256" key="5">
    <source>
        <dbReference type="ARBA" id="ARBA00022734"/>
    </source>
</evidence>
<evidence type="ECO:0000256" key="9">
    <source>
        <dbReference type="SAM" id="SignalP"/>
    </source>
</evidence>
<evidence type="ECO:0000256" key="1">
    <source>
        <dbReference type="ARBA" id="ARBA00004367"/>
    </source>
</evidence>
<evidence type="ECO:0000256" key="2">
    <source>
        <dbReference type="ARBA" id="ARBA00009918"/>
    </source>
</evidence>
<dbReference type="Pfam" id="PF07915">
    <property type="entry name" value="PRKCSH"/>
    <property type="match status" value="1"/>
</dbReference>
<dbReference type="GO" id="GO:0005789">
    <property type="term" value="C:endoplasmic reticulum membrane"/>
    <property type="evidence" value="ECO:0007669"/>
    <property type="project" value="UniProtKB-SubCell"/>
</dbReference>
<dbReference type="SUPFAM" id="SSF50911">
    <property type="entry name" value="Mannose 6-phosphate receptor domain"/>
    <property type="match status" value="1"/>
</dbReference>
<dbReference type="InterPro" id="IPR009011">
    <property type="entry name" value="Man6P_isomerase_rcpt-bd_dom_sf"/>
</dbReference>
<gene>
    <name evidence="11" type="ORF">Agabi119p4_3142</name>
</gene>
<dbReference type="InterPro" id="IPR044865">
    <property type="entry name" value="MRH_dom"/>
</dbReference>
<evidence type="ECO:0000256" key="8">
    <source>
        <dbReference type="SAM" id="MobiDB-lite"/>
    </source>
</evidence>
<dbReference type="GO" id="GO:0030246">
    <property type="term" value="F:carbohydrate binding"/>
    <property type="evidence" value="ECO:0007669"/>
    <property type="project" value="UniProtKB-KW"/>
</dbReference>
<evidence type="ECO:0000256" key="3">
    <source>
        <dbReference type="ARBA" id="ARBA00018727"/>
    </source>
</evidence>
<reference evidence="11 12" key="1">
    <citation type="journal article" name="Sci. Rep.">
        <title>Telomere-to-telomere assembled and centromere annotated genomes of the two main subspecies of the button mushroom Agaricus bisporus reveal especially polymorphic chromosome ends.</title>
        <authorList>
            <person name="Sonnenberg A.S.M."/>
            <person name="Sedaghat-Telgerd N."/>
            <person name="Lavrijssen B."/>
            <person name="Ohm R.A."/>
            <person name="Hendrickx P.M."/>
            <person name="Scholtmeijer K."/>
            <person name="Baars J.J.P."/>
            <person name="van Peer A."/>
        </authorList>
    </citation>
    <scope>NUCLEOTIDE SEQUENCE [LARGE SCALE GENOMIC DNA]</scope>
    <source>
        <strain evidence="11 12">H119_p4</strain>
    </source>
</reference>
<keyword evidence="7" id="KW-1015">Disulfide bond</keyword>
<dbReference type="PANTHER" id="PTHR15414">
    <property type="entry name" value="OS-9-RELATED"/>
    <property type="match status" value="1"/>
</dbReference>
<proteinExistence type="inferred from homology"/>
<dbReference type="Proteomes" id="UP000629468">
    <property type="component" value="Unassembled WGS sequence"/>
</dbReference>
<evidence type="ECO:0000256" key="7">
    <source>
        <dbReference type="ARBA" id="ARBA00023157"/>
    </source>
</evidence>
<keyword evidence="5" id="KW-0430">Lectin</keyword>
<dbReference type="EMBL" id="JABXXO010000004">
    <property type="protein sequence ID" value="KAF7778797.1"/>
    <property type="molecule type" value="Genomic_DNA"/>
</dbReference>
<organism evidence="11 12">
    <name type="scientific">Agaricus bisporus var. burnettii</name>
    <dbReference type="NCBI Taxonomy" id="192524"/>
    <lineage>
        <taxon>Eukaryota</taxon>
        <taxon>Fungi</taxon>
        <taxon>Dikarya</taxon>
        <taxon>Basidiomycota</taxon>
        <taxon>Agaricomycotina</taxon>
        <taxon>Agaricomycetes</taxon>
        <taxon>Agaricomycetidae</taxon>
        <taxon>Agaricales</taxon>
        <taxon>Agaricineae</taxon>
        <taxon>Agaricaceae</taxon>
        <taxon>Agaricus</taxon>
    </lineage>
</organism>
<evidence type="ECO:0000256" key="6">
    <source>
        <dbReference type="ARBA" id="ARBA00022824"/>
    </source>
</evidence>
<feature type="signal peptide" evidence="9">
    <location>
        <begin position="1"/>
        <end position="19"/>
    </location>
</feature>
<keyword evidence="4 9" id="KW-0732">Signal</keyword>
<comment type="similarity">
    <text evidence="2">Belongs to the OS-9 family.</text>
</comment>
<evidence type="ECO:0000259" key="10">
    <source>
        <dbReference type="PROSITE" id="PS51914"/>
    </source>
</evidence>
<dbReference type="InterPro" id="IPR012913">
    <property type="entry name" value="OS9-like_dom"/>
</dbReference>
<feature type="domain" description="MRH" evidence="10">
    <location>
        <begin position="152"/>
        <end position="294"/>
    </location>
</feature>
<comment type="subcellular location">
    <subcellularLocation>
        <location evidence="1">Endoplasmic reticulum membrane</location>
        <topology evidence="1">Peripheral membrane protein</topology>
        <orientation evidence="1">Lumenal side</orientation>
    </subcellularLocation>
</comment>
<keyword evidence="6" id="KW-0256">Endoplasmic reticulum</keyword>
<feature type="compositionally biased region" description="Basic and acidic residues" evidence="8">
    <location>
        <begin position="441"/>
        <end position="451"/>
    </location>
</feature>
<sequence length="472" mass="53245">MRRLSAHLVLALSLRAVATKLIHSLPEDVHAFPKFRVAFLNSLPVLNDTAQRWLANGLSGGELEFSDQPHGTAARSMSYDRKEIESGESQSRDDPSRSNNYTLEFLKLGPKDSYVCLVPKPLDNVSSPPQEDPSDAELTPARSWALLKPLTGTCLYHQHGWFTYSYCHNNEIRQFKELIPQKPRLTGSYVPEEDPEWESYTLGRAPTQPAPGADLTVAELNAQAANLELAKTAGSRYLVQRWGDGTLCDKTGQPREVEVQFHCSMTTTDSILFVKETKTCSYVLVINTPRLCGEPGFKSRRDATEEAEIRCREIVDVLPQEPLNYPVADYPIKEPQVRKPHLPAVEYVHKTTDGKEDNEMEGNYQADQRQEDIVNDLLRQIVDTLIDQRRGGKATTPQEPTELVIELLDDDEQEEIGDKLINALRAAGYDVRGAEYAGLKDMIKGSKDKKENRKRRVKKSTDDMDDYARDEL</sequence>
<dbReference type="GO" id="GO:0030968">
    <property type="term" value="P:endoplasmic reticulum unfolded protein response"/>
    <property type="evidence" value="ECO:0007669"/>
    <property type="project" value="InterPro"/>
</dbReference>
<evidence type="ECO:0000313" key="12">
    <source>
        <dbReference type="Proteomes" id="UP000629468"/>
    </source>
</evidence>
<protein>
    <recommendedName>
        <fullName evidence="3">Protein OS-9 homolog</fullName>
    </recommendedName>
</protein>
<feature type="compositionally biased region" description="Basic and acidic residues" evidence="8">
    <location>
        <begin position="78"/>
        <end position="96"/>
    </location>
</feature>
<evidence type="ECO:0000313" key="11">
    <source>
        <dbReference type="EMBL" id="KAF7778797.1"/>
    </source>
</evidence>
<dbReference type="PANTHER" id="PTHR15414:SF0">
    <property type="entry name" value="ENDOPLASMIC RETICULUM LECTIN 1"/>
    <property type="match status" value="1"/>
</dbReference>
<dbReference type="AlphaFoldDB" id="A0A8H7F6I8"/>
<feature type="region of interest" description="Disordered" evidence="8">
    <location>
        <begin position="441"/>
        <end position="472"/>
    </location>
</feature>
<dbReference type="GO" id="GO:0030970">
    <property type="term" value="P:retrograde protein transport, ER to cytosol"/>
    <property type="evidence" value="ECO:0007669"/>
    <property type="project" value="TreeGrafter"/>
</dbReference>
<feature type="chain" id="PRO_5034229511" description="Protein OS-9 homolog" evidence="9">
    <location>
        <begin position="20"/>
        <end position="472"/>
    </location>
</feature>
<dbReference type="PROSITE" id="PS51914">
    <property type="entry name" value="MRH"/>
    <property type="match status" value="1"/>
</dbReference>
<feature type="region of interest" description="Disordered" evidence="8">
    <location>
        <begin position="64"/>
        <end position="100"/>
    </location>
</feature>
<accession>A0A8H7F6I8</accession>
<dbReference type="GO" id="GO:0005788">
    <property type="term" value="C:endoplasmic reticulum lumen"/>
    <property type="evidence" value="ECO:0007669"/>
    <property type="project" value="TreeGrafter"/>
</dbReference>
<feature type="compositionally biased region" description="Basic and acidic residues" evidence="8">
    <location>
        <begin position="459"/>
        <end position="472"/>
    </location>
</feature>